<feature type="domain" description="ABC transporter" evidence="12">
    <location>
        <begin position="2"/>
        <end position="239"/>
    </location>
</feature>
<dbReference type="PROSITE" id="PS00211">
    <property type="entry name" value="ABC_TRANSPORTER_1"/>
    <property type="match status" value="1"/>
</dbReference>
<dbReference type="EMBL" id="DXEW01000007">
    <property type="protein sequence ID" value="HIX50022.1"/>
    <property type="molecule type" value="Genomic_DNA"/>
</dbReference>
<dbReference type="InterPro" id="IPR017911">
    <property type="entry name" value="MacB-like_ATP-bd"/>
</dbReference>
<dbReference type="InterPro" id="IPR015854">
    <property type="entry name" value="ABC_transpr_LolD-like"/>
</dbReference>
<comment type="similarity">
    <text evidence="9">Belongs to the ABC transporter superfamily. Macrolide exporter (TC 3.A.1.122) family.</text>
</comment>
<keyword evidence="4 11" id="KW-0812">Transmembrane</keyword>
<protein>
    <submittedName>
        <fullName evidence="13">ATP-binding cassette domain-containing protein</fullName>
    </submittedName>
</protein>
<evidence type="ECO:0000259" key="12">
    <source>
        <dbReference type="PROSITE" id="PS50893"/>
    </source>
</evidence>
<evidence type="ECO:0000313" key="13">
    <source>
        <dbReference type="EMBL" id="HIX50022.1"/>
    </source>
</evidence>
<reference evidence="13" key="2">
    <citation type="submission" date="2021-04" db="EMBL/GenBank/DDBJ databases">
        <authorList>
            <person name="Gilroy R."/>
        </authorList>
    </citation>
    <scope>NUCLEOTIDE SEQUENCE</scope>
    <source>
        <strain evidence="13">2189</strain>
    </source>
</reference>
<dbReference type="InterPro" id="IPR017871">
    <property type="entry name" value="ABC_transporter-like_CS"/>
</dbReference>
<evidence type="ECO:0000256" key="2">
    <source>
        <dbReference type="ARBA" id="ARBA00022448"/>
    </source>
</evidence>
<evidence type="ECO:0000256" key="1">
    <source>
        <dbReference type="ARBA" id="ARBA00004429"/>
    </source>
</evidence>
<feature type="transmembrane region" description="Helical" evidence="11">
    <location>
        <begin position="946"/>
        <end position="979"/>
    </location>
</feature>
<dbReference type="InterPro" id="IPR027417">
    <property type="entry name" value="P-loop_NTPase"/>
</dbReference>
<dbReference type="SUPFAM" id="SSF52540">
    <property type="entry name" value="P-loop containing nucleoside triphosphate hydrolases"/>
    <property type="match status" value="1"/>
</dbReference>
<proteinExistence type="inferred from homology"/>
<dbReference type="GO" id="GO:0005524">
    <property type="term" value="F:ATP binding"/>
    <property type="evidence" value="ECO:0007669"/>
    <property type="project" value="UniProtKB-KW"/>
</dbReference>
<keyword evidence="2" id="KW-0813">Transport</keyword>
<evidence type="ECO:0000256" key="3">
    <source>
        <dbReference type="ARBA" id="ARBA00022475"/>
    </source>
</evidence>
<evidence type="ECO:0000256" key="11">
    <source>
        <dbReference type="SAM" id="Phobius"/>
    </source>
</evidence>
<evidence type="ECO:0000256" key="9">
    <source>
        <dbReference type="ARBA" id="ARBA00038388"/>
    </source>
</evidence>
<reference evidence="13" key="1">
    <citation type="journal article" date="2021" name="PeerJ">
        <title>Extensive microbial diversity within the chicken gut microbiome revealed by metagenomics and culture.</title>
        <authorList>
            <person name="Gilroy R."/>
            <person name="Ravi A."/>
            <person name="Getino M."/>
            <person name="Pursley I."/>
            <person name="Horton D.L."/>
            <person name="Alikhan N.F."/>
            <person name="Baker D."/>
            <person name="Gharbi K."/>
            <person name="Hall N."/>
            <person name="Watson M."/>
            <person name="Adriaenssens E.M."/>
            <person name="Foster-Nyarko E."/>
            <person name="Jarju S."/>
            <person name="Secka A."/>
            <person name="Antonio M."/>
            <person name="Oren A."/>
            <person name="Chaudhuri R.R."/>
            <person name="La Ragione R."/>
            <person name="Hildebrand F."/>
            <person name="Pallen M.J."/>
        </authorList>
    </citation>
    <scope>NUCLEOTIDE SEQUENCE</scope>
    <source>
        <strain evidence="13">2189</strain>
    </source>
</reference>
<feature type="transmembrane region" description="Helical" evidence="11">
    <location>
        <begin position="356"/>
        <end position="379"/>
    </location>
</feature>
<comment type="caution">
    <text evidence="13">The sequence shown here is derived from an EMBL/GenBank/DDBJ whole genome shotgun (WGS) entry which is preliminary data.</text>
</comment>
<keyword evidence="3" id="KW-1003">Cell membrane</keyword>
<dbReference type="Pfam" id="PF00005">
    <property type="entry name" value="ABC_tran"/>
    <property type="match status" value="1"/>
</dbReference>
<dbReference type="PANTHER" id="PTHR24220">
    <property type="entry name" value="IMPORT ATP-BINDING PROTEIN"/>
    <property type="match status" value="1"/>
</dbReference>
<organism evidence="13 14">
    <name type="scientific">Candidatus Borkfalkia faecavium</name>
    <dbReference type="NCBI Taxonomy" id="2838508"/>
    <lineage>
        <taxon>Bacteria</taxon>
        <taxon>Bacillati</taxon>
        <taxon>Bacillota</taxon>
        <taxon>Clostridia</taxon>
        <taxon>Christensenellales</taxon>
        <taxon>Christensenellaceae</taxon>
        <taxon>Candidatus Borkfalkia</taxon>
    </lineage>
</organism>
<dbReference type="InterPro" id="IPR003439">
    <property type="entry name" value="ABC_transporter-like_ATP-bd"/>
</dbReference>
<evidence type="ECO:0000256" key="10">
    <source>
        <dbReference type="SAM" id="MobiDB-lite"/>
    </source>
</evidence>
<comment type="subcellular location">
    <subcellularLocation>
        <location evidence="1">Cell inner membrane</location>
        <topology evidence="1">Multi-pass membrane protein</topology>
    </subcellularLocation>
</comment>
<evidence type="ECO:0000256" key="7">
    <source>
        <dbReference type="ARBA" id="ARBA00022989"/>
    </source>
</evidence>
<dbReference type="GO" id="GO:0016887">
    <property type="term" value="F:ATP hydrolysis activity"/>
    <property type="evidence" value="ECO:0007669"/>
    <property type="project" value="InterPro"/>
</dbReference>
<dbReference type="InterPro" id="IPR003593">
    <property type="entry name" value="AAA+_ATPase"/>
</dbReference>
<sequence length="1027" mass="110042">MLEVKDLVKIYKPKKGEPVRALDGVSLRFPQTGMVFILGKSGSGKSTLLNVCGGLDAPDGGEIVVKGRSSKHFSAADFDGYRNTLAGFVFQEYNILEEFTVEENVSLALKLQGKADCRERVRDILAQVELEGFEKRRPATLSGGQKQRVAIARALVKDPAIIFADEPTGALDSDTGRQVLDLLHKLSRGKLVVVVSHDREFAEAYADRIIELKDGKVISDRCRQADGSFAAADEEGTAAEGIFSAAEGIFPAADEAGTAAEVISAAAGTSLKTAQGTGTAAPVGSGPSPSKAAAENTKSPLPSRAKPAAGSPYAAAGAFSKTTQGAAENGFIRSKLPLPHAVRIGAGSMRAKPLRLAFTILLACIAFALFGMFSTLTFYDPAATAARTYLDAGYQTLRLENNYRCTELTFIGTELTDSYERSRNTGFSPQEIEALRAEYGDGTAVYNFTDGEWADESFGIRNAGSAGLSSLYTTELNGFAELDEAAAAYWQQSLLTDTDLSALGESDALVTAYTFAALQEAGLEDEAGEPVALEKYDDIVGKTLVITAEGGGEISVTVRGVLDIAPPQEFSERLDAAPAAERAAVLEQLREELSYGLYGSLFVSADFYGAHRGDLTPSHFSNNGNYFYYPLGDPLEIEAGGETIGGTQEICSLPVPYGDTPAEISFFDGRTQAQLAEGEVVVNYSDLRPMVQKMQEAEIEAVAASGGETAAEEARLSFKREDSILYTGEYFVYEYDENGEEISSQRRIALEEEVRAAVENVYALMEKYEDTEYALDTQITLRSRSGSALGDFTVVGFTYGETAGGYPTMYMNEAECLPIVNAIGSRNLASSIEETAYVRPADVRYHAFVLPAPQSEAGMRALCSGAGQVNADDTFFTISTPAEHDLQSIDNFIDMFGQVFLWIGVVMAVFSMLLLFNFISASIAYKKREIGILRAIGARSADVFKIFYAESAIIAAACYLLAVIVCFAVCAALNALLAAEIGVSAFVFGPLSWLVMLGIAALTSFAATYLPVRAAARKKPVESIRAL</sequence>
<dbReference type="GO" id="GO:0005886">
    <property type="term" value="C:plasma membrane"/>
    <property type="evidence" value="ECO:0007669"/>
    <property type="project" value="UniProtKB-SubCell"/>
</dbReference>
<evidence type="ECO:0000256" key="6">
    <source>
        <dbReference type="ARBA" id="ARBA00022840"/>
    </source>
</evidence>
<dbReference type="PROSITE" id="PS50893">
    <property type="entry name" value="ABC_TRANSPORTER_2"/>
    <property type="match status" value="1"/>
</dbReference>
<feature type="region of interest" description="Disordered" evidence="10">
    <location>
        <begin position="275"/>
        <end position="309"/>
    </location>
</feature>
<dbReference type="Proteomes" id="UP000886847">
    <property type="component" value="Unassembled WGS sequence"/>
</dbReference>
<feature type="transmembrane region" description="Helical" evidence="11">
    <location>
        <begin position="899"/>
        <end position="925"/>
    </location>
</feature>
<accession>A0A9D1W0F7</accession>
<dbReference type="CDD" id="cd03255">
    <property type="entry name" value="ABC_MJ0796_LolCDE_FtsE"/>
    <property type="match status" value="1"/>
</dbReference>
<evidence type="ECO:0000256" key="5">
    <source>
        <dbReference type="ARBA" id="ARBA00022741"/>
    </source>
</evidence>
<dbReference type="GO" id="GO:0022857">
    <property type="term" value="F:transmembrane transporter activity"/>
    <property type="evidence" value="ECO:0007669"/>
    <property type="project" value="TreeGrafter"/>
</dbReference>
<dbReference type="Pfam" id="PF02687">
    <property type="entry name" value="FtsX"/>
    <property type="match status" value="1"/>
</dbReference>
<keyword evidence="8 11" id="KW-0472">Membrane</keyword>
<feature type="transmembrane region" description="Helical" evidence="11">
    <location>
        <begin position="991"/>
        <end position="1010"/>
    </location>
</feature>
<gene>
    <name evidence="13" type="ORF">H9851_01945</name>
</gene>
<keyword evidence="7 11" id="KW-1133">Transmembrane helix</keyword>
<evidence type="ECO:0000256" key="8">
    <source>
        <dbReference type="ARBA" id="ARBA00023136"/>
    </source>
</evidence>
<dbReference type="InterPro" id="IPR003838">
    <property type="entry name" value="ABC3_permease_C"/>
</dbReference>
<dbReference type="AlphaFoldDB" id="A0A9D1W0F7"/>
<dbReference type="SMART" id="SM00382">
    <property type="entry name" value="AAA"/>
    <property type="match status" value="1"/>
</dbReference>
<keyword evidence="6 13" id="KW-0067">ATP-binding</keyword>
<dbReference type="Gene3D" id="3.40.50.300">
    <property type="entry name" value="P-loop containing nucleotide triphosphate hydrolases"/>
    <property type="match status" value="1"/>
</dbReference>
<keyword evidence="5" id="KW-0547">Nucleotide-binding</keyword>
<evidence type="ECO:0000313" key="14">
    <source>
        <dbReference type="Proteomes" id="UP000886847"/>
    </source>
</evidence>
<name>A0A9D1W0F7_9FIRM</name>
<evidence type="ECO:0000256" key="4">
    <source>
        <dbReference type="ARBA" id="ARBA00022692"/>
    </source>
</evidence>